<sequence>MTVIQALAYAVLQGVTELFPVSSLGHGVVVPALFGWGFDRHDPYFLPFLTFLHFGTLIALLAVFWRDWWSLLRGATGRDGAQRQIESLRILFLLVVATIPAVIIGGLFEHYFRRIFADPRLVSLLLIANGLLLLAMEGLRARQRPQKREVISALGVKDALFIGVWQCLALLPGLSRSGSTIIGGLLRGLNHEVATRFSLLMAQPIVFAATVKEGFALRHIKVTHEMAELSVIAAVAAGVTALLSTLFLLRYFRKHDGWALAPFAYYCIIFGSVGYFILAR</sequence>
<evidence type="ECO:0000313" key="15">
    <source>
        <dbReference type="EMBL" id="MEE8658916.1"/>
    </source>
</evidence>
<evidence type="ECO:0000256" key="1">
    <source>
        <dbReference type="ARBA" id="ARBA00004651"/>
    </source>
</evidence>
<comment type="function">
    <text evidence="14">Catalyzes the dephosphorylation of undecaprenyl diphosphate (UPP). Confers resistance to bacitracin.</text>
</comment>
<evidence type="ECO:0000313" key="16">
    <source>
        <dbReference type="Proteomes" id="UP001312908"/>
    </source>
</evidence>
<keyword evidence="6 14" id="KW-0812">Transmembrane</keyword>
<keyword evidence="14" id="KW-0133">Cell shape</keyword>
<keyword evidence="14" id="KW-0961">Cell wall biogenesis/degradation</keyword>
<keyword evidence="14" id="KW-0573">Peptidoglycan synthesis</keyword>
<reference evidence="15 16" key="1">
    <citation type="submission" date="2023-10" db="EMBL/GenBank/DDBJ databases">
        <title>Sorlinia euscelidii gen. nov., sp. nov., an acetic acid bacteria isolated from the gut of Euscelidius variegatus emitter.</title>
        <authorList>
            <person name="Michoud G."/>
            <person name="Marasco R."/>
            <person name="Seferji K."/>
            <person name="Gonella E."/>
            <person name="Garuglieri E."/>
            <person name="Alma A."/>
            <person name="Mapelli F."/>
            <person name="Borin S."/>
            <person name="Daffonchio D."/>
            <person name="Crotti E."/>
        </authorList>
    </citation>
    <scope>NUCLEOTIDE SEQUENCE [LARGE SCALE GENOMIC DNA]</scope>
    <source>
        <strain evidence="15 16">EV16P</strain>
    </source>
</reference>
<dbReference type="EC" id="3.6.1.27" evidence="3 14"/>
<keyword evidence="7 14" id="KW-0378">Hydrolase</keyword>
<keyword evidence="5 14" id="KW-1003">Cell membrane</keyword>
<evidence type="ECO:0000256" key="14">
    <source>
        <dbReference type="HAMAP-Rule" id="MF_01006"/>
    </source>
</evidence>
<keyword evidence="9 14" id="KW-0472">Membrane</keyword>
<dbReference type="Proteomes" id="UP001312908">
    <property type="component" value="Unassembled WGS sequence"/>
</dbReference>
<name>A0ABU7U4B3_9PROT</name>
<gene>
    <name evidence="14" type="primary">uppP</name>
    <name evidence="15" type="ORF">DOFOFD_07815</name>
</gene>
<keyword evidence="16" id="KW-1185">Reference proteome</keyword>
<dbReference type="RefSeq" id="WP_394819810.1">
    <property type="nucleotide sequence ID" value="NZ_JAWJZY010000003.1"/>
</dbReference>
<feature type="transmembrane region" description="Helical" evidence="14">
    <location>
        <begin position="258"/>
        <end position="278"/>
    </location>
</feature>
<comment type="miscellaneous">
    <text evidence="14">Bacitracin is thought to be involved in the inhibition of peptidoglycan synthesis by sequestering undecaprenyl diphosphate, thereby reducing the pool of lipid carrier available.</text>
</comment>
<dbReference type="Pfam" id="PF02673">
    <property type="entry name" value="BacA"/>
    <property type="match status" value="1"/>
</dbReference>
<keyword evidence="8 14" id="KW-1133">Transmembrane helix</keyword>
<evidence type="ECO:0000256" key="10">
    <source>
        <dbReference type="ARBA" id="ARBA00023251"/>
    </source>
</evidence>
<feature type="transmembrane region" description="Helical" evidence="14">
    <location>
        <begin position="231"/>
        <end position="252"/>
    </location>
</feature>
<feature type="transmembrane region" description="Helical" evidence="14">
    <location>
        <begin position="87"/>
        <end position="108"/>
    </location>
</feature>
<evidence type="ECO:0000256" key="9">
    <source>
        <dbReference type="ARBA" id="ARBA00023136"/>
    </source>
</evidence>
<comment type="similarity">
    <text evidence="2 14">Belongs to the UppP family.</text>
</comment>
<evidence type="ECO:0000256" key="12">
    <source>
        <dbReference type="ARBA" id="ARBA00032932"/>
    </source>
</evidence>
<dbReference type="InterPro" id="IPR003824">
    <property type="entry name" value="UppP"/>
</dbReference>
<evidence type="ECO:0000256" key="6">
    <source>
        <dbReference type="ARBA" id="ARBA00022692"/>
    </source>
</evidence>
<proteinExistence type="inferred from homology"/>
<comment type="subcellular location">
    <subcellularLocation>
        <location evidence="1 14">Cell membrane</location>
        <topology evidence="1 14">Multi-pass membrane protein</topology>
    </subcellularLocation>
</comment>
<dbReference type="PANTHER" id="PTHR30622">
    <property type="entry name" value="UNDECAPRENYL-DIPHOSPHATASE"/>
    <property type="match status" value="1"/>
</dbReference>
<evidence type="ECO:0000256" key="2">
    <source>
        <dbReference type="ARBA" id="ARBA00010621"/>
    </source>
</evidence>
<comment type="catalytic activity">
    <reaction evidence="13 14">
        <text>di-trans,octa-cis-undecaprenyl diphosphate + H2O = di-trans,octa-cis-undecaprenyl phosphate + phosphate + H(+)</text>
        <dbReference type="Rhea" id="RHEA:28094"/>
        <dbReference type="ChEBI" id="CHEBI:15377"/>
        <dbReference type="ChEBI" id="CHEBI:15378"/>
        <dbReference type="ChEBI" id="CHEBI:43474"/>
        <dbReference type="ChEBI" id="CHEBI:58405"/>
        <dbReference type="ChEBI" id="CHEBI:60392"/>
        <dbReference type="EC" id="3.6.1.27"/>
    </reaction>
</comment>
<evidence type="ECO:0000256" key="5">
    <source>
        <dbReference type="ARBA" id="ARBA00022475"/>
    </source>
</evidence>
<evidence type="ECO:0000256" key="11">
    <source>
        <dbReference type="ARBA" id="ARBA00032707"/>
    </source>
</evidence>
<dbReference type="HAMAP" id="MF_01006">
    <property type="entry name" value="Undec_diphosphatase"/>
    <property type="match status" value="1"/>
</dbReference>
<organism evidence="15 16">
    <name type="scientific">Sorlinia euscelidii</name>
    <dbReference type="NCBI Taxonomy" id="3081148"/>
    <lineage>
        <taxon>Bacteria</taxon>
        <taxon>Pseudomonadati</taxon>
        <taxon>Pseudomonadota</taxon>
        <taxon>Alphaproteobacteria</taxon>
        <taxon>Acetobacterales</taxon>
        <taxon>Acetobacteraceae</taxon>
        <taxon>Sorlinia</taxon>
    </lineage>
</organism>
<comment type="caution">
    <text evidence="15">The sequence shown here is derived from an EMBL/GenBank/DDBJ whole genome shotgun (WGS) entry which is preliminary data.</text>
</comment>
<evidence type="ECO:0000256" key="4">
    <source>
        <dbReference type="ARBA" id="ARBA00021581"/>
    </source>
</evidence>
<dbReference type="NCBIfam" id="NF001397">
    <property type="entry name" value="PRK00281.3-4"/>
    <property type="match status" value="1"/>
</dbReference>
<evidence type="ECO:0000256" key="8">
    <source>
        <dbReference type="ARBA" id="ARBA00022989"/>
    </source>
</evidence>
<feature type="transmembrane region" description="Helical" evidence="14">
    <location>
        <begin position="44"/>
        <end position="66"/>
    </location>
</feature>
<evidence type="ECO:0000256" key="3">
    <source>
        <dbReference type="ARBA" id="ARBA00012374"/>
    </source>
</evidence>
<accession>A0ABU7U4B3</accession>
<evidence type="ECO:0000256" key="7">
    <source>
        <dbReference type="ARBA" id="ARBA00022801"/>
    </source>
</evidence>
<feature type="transmembrane region" description="Helical" evidence="14">
    <location>
        <begin position="120"/>
        <end position="139"/>
    </location>
</feature>
<dbReference type="PANTHER" id="PTHR30622:SF4">
    <property type="entry name" value="UNDECAPRENYL-DIPHOSPHATASE"/>
    <property type="match status" value="1"/>
</dbReference>
<protein>
    <recommendedName>
        <fullName evidence="4 14">Undecaprenyl-diphosphatase</fullName>
        <ecNumber evidence="3 14">3.6.1.27</ecNumber>
    </recommendedName>
    <alternativeName>
        <fullName evidence="12 14">Bacitracin resistance protein</fullName>
    </alternativeName>
    <alternativeName>
        <fullName evidence="11 14">Undecaprenyl pyrophosphate phosphatase</fullName>
    </alternativeName>
</protein>
<keyword evidence="10 14" id="KW-0046">Antibiotic resistance</keyword>
<evidence type="ECO:0000256" key="13">
    <source>
        <dbReference type="ARBA" id="ARBA00047594"/>
    </source>
</evidence>
<dbReference type="EMBL" id="JAWJZY010000003">
    <property type="protein sequence ID" value="MEE8658916.1"/>
    <property type="molecule type" value="Genomic_DNA"/>
</dbReference>